<dbReference type="Pfam" id="PF03006">
    <property type="entry name" value="HlyIII"/>
    <property type="match status" value="1"/>
</dbReference>
<evidence type="ECO:0000256" key="2">
    <source>
        <dbReference type="ARBA" id="ARBA00007018"/>
    </source>
</evidence>
<comment type="similarity">
    <text evidence="2">Belongs to the ADIPOR family.</text>
</comment>
<reference evidence="7" key="1">
    <citation type="submission" date="2023-07" db="EMBL/GenBank/DDBJ databases">
        <title>Chromosome-level genome assembly of Artemia franciscana.</title>
        <authorList>
            <person name="Jo E."/>
        </authorList>
    </citation>
    <scope>NUCLEOTIDE SEQUENCE</scope>
    <source>
        <tissue evidence="7">Whole body</tissue>
    </source>
</reference>
<feature type="transmembrane region" description="Helical" evidence="6">
    <location>
        <begin position="7"/>
        <end position="26"/>
    </location>
</feature>
<evidence type="ECO:0000313" key="7">
    <source>
        <dbReference type="EMBL" id="KAK2725344.1"/>
    </source>
</evidence>
<dbReference type="Proteomes" id="UP001187531">
    <property type="component" value="Unassembled WGS sequence"/>
</dbReference>
<name>A0AA88IBM4_ARTSF</name>
<evidence type="ECO:0000313" key="8">
    <source>
        <dbReference type="Proteomes" id="UP001187531"/>
    </source>
</evidence>
<accession>A0AA88IBM4</accession>
<dbReference type="InterPro" id="IPR004254">
    <property type="entry name" value="AdipoR/HlyIII-related"/>
</dbReference>
<gene>
    <name evidence="7" type="ORF">QYM36_001704</name>
</gene>
<comment type="subcellular location">
    <subcellularLocation>
        <location evidence="1">Membrane</location>
        <topology evidence="1">Multi-pass membrane protein</topology>
    </subcellularLocation>
</comment>
<evidence type="ECO:0000256" key="4">
    <source>
        <dbReference type="ARBA" id="ARBA00022989"/>
    </source>
</evidence>
<evidence type="ECO:0000256" key="6">
    <source>
        <dbReference type="SAM" id="Phobius"/>
    </source>
</evidence>
<keyword evidence="8" id="KW-1185">Reference proteome</keyword>
<evidence type="ECO:0000256" key="3">
    <source>
        <dbReference type="ARBA" id="ARBA00022692"/>
    </source>
</evidence>
<dbReference type="PANTHER" id="PTHR20855">
    <property type="entry name" value="ADIPOR/PROGESTIN RECEPTOR-RELATED"/>
    <property type="match status" value="1"/>
</dbReference>
<organism evidence="7 8">
    <name type="scientific">Artemia franciscana</name>
    <name type="common">Brine shrimp</name>
    <name type="synonym">Artemia sanfranciscana</name>
    <dbReference type="NCBI Taxonomy" id="6661"/>
    <lineage>
        <taxon>Eukaryota</taxon>
        <taxon>Metazoa</taxon>
        <taxon>Ecdysozoa</taxon>
        <taxon>Arthropoda</taxon>
        <taxon>Crustacea</taxon>
        <taxon>Branchiopoda</taxon>
        <taxon>Anostraca</taxon>
        <taxon>Artemiidae</taxon>
        <taxon>Artemia</taxon>
    </lineage>
</organism>
<keyword evidence="5 6" id="KW-0472">Membrane</keyword>
<dbReference type="GO" id="GO:0038023">
    <property type="term" value="F:signaling receptor activity"/>
    <property type="evidence" value="ECO:0007669"/>
    <property type="project" value="TreeGrafter"/>
</dbReference>
<keyword evidence="3 6" id="KW-0812">Transmembrane</keyword>
<dbReference type="EMBL" id="JAVRJZ010000003">
    <property type="protein sequence ID" value="KAK2725344.1"/>
    <property type="molecule type" value="Genomic_DNA"/>
</dbReference>
<evidence type="ECO:0000256" key="1">
    <source>
        <dbReference type="ARBA" id="ARBA00004141"/>
    </source>
</evidence>
<proteinExistence type="inferred from homology"/>
<feature type="transmembrane region" description="Helical" evidence="6">
    <location>
        <begin position="32"/>
        <end position="65"/>
    </location>
</feature>
<sequence length="132" mass="15323">MIYRERLDYVGITLLIVGSFVPWLYYGFYCEYLAYVIYLSLVITLGVASMIASLGWIILMGVLYIGGAVLYTLRIPERFYPGKCDIWFELSLGWRGFQHHQRIQGLQVKGSVQPELLDEKIVHFQEINQYSS</sequence>
<dbReference type="AlphaFoldDB" id="A0AA88IBM4"/>
<protein>
    <submittedName>
        <fullName evidence="7">Uncharacterized protein</fullName>
    </submittedName>
</protein>
<evidence type="ECO:0000256" key="5">
    <source>
        <dbReference type="ARBA" id="ARBA00023136"/>
    </source>
</evidence>
<comment type="caution">
    <text evidence="7">The sequence shown here is derived from an EMBL/GenBank/DDBJ whole genome shotgun (WGS) entry which is preliminary data.</text>
</comment>
<keyword evidence="4 6" id="KW-1133">Transmembrane helix</keyword>
<dbReference type="GO" id="GO:0033211">
    <property type="term" value="P:adiponectin-activated signaling pathway"/>
    <property type="evidence" value="ECO:0007669"/>
    <property type="project" value="TreeGrafter"/>
</dbReference>
<dbReference type="PANTHER" id="PTHR20855:SF52">
    <property type="entry name" value="ADIPONECTIN RECEPTOR PROTEIN"/>
    <property type="match status" value="1"/>
</dbReference>
<dbReference type="GO" id="GO:0005886">
    <property type="term" value="C:plasma membrane"/>
    <property type="evidence" value="ECO:0007669"/>
    <property type="project" value="TreeGrafter"/>
</dbReference>